<dbReference type="InterPro" id="IPR043917">
    <property type="entry name" value="DUF5753"/>
</dbReference>
<sequence length="283" mass="31754">MATGSPTVALWQLARELTRLREGRGLRRTDAARLIEVSNAAVGRWEAAERVPREKDLKHLLRSYELTEGEIADLVELRRQAGKRGWWQPFDLDQRYGTFIGLEAAASGIETFENSLITGLLQTEDYARETIRGTAPRGGGPDLHLDQQMEARLARQQRAFVHDGPDIWVVMGEAALRQRIGGAKVLREQLKHLLEAMEWPKLNIAVIPFGAGAHVGLCMQTFMILRLKSVGLTTVYIEGERSNLFLENEEDIAQHESIFNLLRLAGVGGDLLRNLLLEIISEL</sequence>
<dbReference type="EMBL" id="PYGA01000008">
    <property type="protein sequence ID" value="PSK97471.1"/>
    <property type="molecule type" value="Genomic_DNA"/>
</dbReference>
<evidence type="ECO:0000313" key="2">
    <source>
        <dbReference type="EMBL" id="PSK97471.1"/>
    </source>
</evidence>
<evidence type="ECO:0000313" key="3">
    <source>
        <dbReference type="Proteomes" id="UP000240542"/>
    </source>
</evidence>
<dbReference type="SMART" id="SM00530">
    <property type="entry name" value="HTH_XRE"/>
    <property type="match status" value="1"/>
</dbReference>
<dbReference type="GO" id="GO:0003677">
    <property type="term" value="F:DNA binding"/>
    <property type="evidence" value="ECO:0007669"/>
    <property type="project" value="InterPro"/>
</dbReference>
<dbReference type="Gene3D" id="1.10.260.40">
    <property type="entry name" value="lambda repressor-like DNA-binding domains"/>
    <property type="match status" value="1"/>
</dbReference>
<reference evidence="2 3" key="1">
    <citation type="submission" date="2018-03" db="EMBL/GenBank/DDBJ databases">
        <title>Genomic Encyclopedia of Archaeal and Bacterial Type Strains, Phase II (KMG-II): from individual species to whole genera.</title>
        <authorList>
            <person name="Goeker M."/>
        </authorList>
    </citation>
    <scope>NUCLEOTIDE SEQUENCE [LARGE SCALE GENOMIC DNA]</scope>
    <source>
        <strain evidence="2 3">DSM 45312</strain>
    </source>
</reference>
<feature type="domain" description="HTH cro/C1-type" evidence="1">
    <location>
        <begin position="17"/>
        <end position="71"/>
    </location>
</feature>
<dbReference type="OrthoDB" id="5177725at2"/>
<dbReference type="PROSITE" id="PS50943">
    <property type="entry name" value="HTH_CROC1"/>
    <property type="match status" value="1"/>
</dbReference>
<dbReference type="Pfam" id="PF19054">
    <property type="entry name" value="DUF5753"/>
    <property type="match status" value="1"/>
</dbReference>
<dbReference type="AlphaFoldDB" id="A0A2P8DJV9"/>
<dbReference type="Proteomes" id="UP000240542">
    <property type="component" value="Unassembled WGS sequence"/>
</dbReference>
<dbReference type="InterPro" id="IPR001387">
    <property type="entry name" value="Cro/C1-type_HTH"/>
</dbReference>
<evidence type="ECO:0000259" key="1">
    <source>
        <dbReference type="PROSITE" id="PS50943"/>
    </source>
</evidence>
<dbReference type="SUPFAM" id="SSF47413">
    <property type="entry name" value="lambda repressor-like DNA-binding domains"/>
    <property type="match status" value="1"/>
</dbReference>
<dbReference type="RefSeq" id="WP_106583348.1">
    <property type="nucleotide sequence ID" value="NZ_PYGA01000008.1"/>
</dbReference>
<proteinExistence type="predicted"/>
<organism evidence="2 3">
    <name type="scientific">Murinocardiopsis flavida</name>
    <dbReference type="NCBI Taxonomy" id="645275"/>
    <lineage>
        <taxon>Bacteria</taxon>
        <taxon>Bacillati</taxon>
        <taxon>Actinomycetota</taxon>
        <taxon>Actinomycetes</taxon>
        <taxon>Streptosporangiales</taxon>
        <taxon>Nocardiopsidaceae</taxon>
        <taxon>Murinocardiopsis</taxon>
    </lineage>
</organism>
<name>A0A2P8DJV9_9ACTN</name>
<dbReference type="Pfam" id="PF13560">
    <property type="entry name" value="HTH_31"/>
    <property type="match status" value="1"/>
</dbReference>
<gene>
    <name evidence="2" type="ORF">CLV63_108191</name>
</gene>
<accession>A0A2P8DJV9</accession>
<keyword evidence="3" id="KW-1185">Reference proteome</keyword>
<comment type="caution">
    <text evidence="2">The sequence shown here is derived from an EMBL/GenBank/DDBJ whole genome shotgun (WGS) entry which is preliminary data.</text>
</comment>
<protein>
    <submittedName>
        <fullName evidence="2">Helix-turn-helix protein</fullName>
    </submittedName>
</protein>
<dbReference type="InterPro" id="IPR010982">
    <property type="entry name" value="Lambda_DNA-bd_dom_sf"/>
</dbReference>